<name>A0ABY1QXM9_9FLAO</name>
<feature type="chain" id="PRO_5046760270" description="Lipoprotein" evidence="1">
    <location>
        <begin position="21"/>
        <end position="138"/>
    </location>
</feature>
<dbReference type="EMBL" id="FXUO01000001">
    <property type="protein sequence ID" value="SMP86386.1"/>
    <property type="molecule type" value="Genomic_DNA"/>
</dbReference>
<sequence>MNFKTLLFAPLLLLMSNCKTQSQTQNPASDNKTFTLGINKKASIPNSKVTIEFENISEDSRCPANVTCVWEGIAIVNLKAVSGSETKDIQVATRDFLPKQVTKSFSYSGFRFTLQDVRPYPGGKEEAPTVTLKYEREN</sequence>
<evidence type="ECO:0000256" key="1">
    <source>
        <dbReference type="SAM" id="SignalP"/>
    </source>
</evidence>
<proteinExistence type="predicted"/>
<reference evidence="2 3" key="1">
    <citation type="submission" date="2017-05" db="EMBL/GenBank/DDBJ databases">
        <authorList>
            <person name="Varghese N."/>
            <person name="Submissions S."/>
        </authorList>
    </citation>
    <scope>NUCLEOTIDE SEQUENCE [LARGE SCALE GENOMIC DNA]</scope>
    <source>
        <strain evidence="2 3">DSM 18015</strain>
    </source>
</reference>
<keyword evidence="3" id="KW-1185">Reference proteome</keyword>
<evidence type="ECO:0008006" key="4">
    <source>
        <dbReference type="Google" id="ProtNLM"/>
    </source>
</evidence>
<accession>A0ABY1QXM9</accession>
<organism evidence="2 3">
    <name type="scientific">Epilithonimonas pallida</name>
    <dbReference type="NCBI Taxonomy" id="373671"/>
    <lineage>
        <taxon>Bacteria</taxon>
        <taxon>Pseudomonadati</taxon>
        <taxon>Bacteroidota</taxon>
        <taxon>Flavobacteriia</taxon>
        <taxon>Flavobacteriales</taxon>
        <taxon>Weeksellaceae</taxon>
        <taxon>Chryseobacterium group</taxon>
        <taxon>Epilithonimonas</taxon>
    </lineage>
</organism>
<dbReference type="Proteomes" id="UP001158050">
    <property type="component" value="Unassembled WGS sequence"/>
</dbReference>
<keyword evidence="1" id="KW-0732">Signal</keyword>
<protein>
    <recommendedName>
        <fullName evidence="4">Lipoprotein</fullName>
    </recommendedName>
</protein>
<comment type="caution">
    <text evidence="2">The sequence shown here is derived from an EMBL/GenBank/DDBJ whole genome shotgun (WGS) entry which is preliminary data.</text>
</comment>
<feature type="signal peptide" evidence="1">
    <location>
        <begin position="1"/>
        <end position="20"/>
    </location>
</feature>
<gene>
    <name evidence="2" type="ORF">SAMN05421679_101126</name>
</gene>
<evidence type="ECO:0000313" key="3">
    <source>
        <dbReference type="Proteomes" id="UP001158050"/>
    </source>
</evidence>
<evidence type="ECO:0000313" key="2">
    <source>
        <dbReference type="EMBL" id="SMP86386.1"/>
    </source>
</evidence>